<accession>A0A0Q0X816</accession>
<feature type="region of interest" description="Disordered" evidence="1">
    <location>
        <begin position="140"/>
        <end position="162"/>
    </location>
</feature>
<dbReference type="NCBIfam" id="TIGR01643">
    <property type="entry name" value="YD_repeat_2x"/>
    <property type="match status" value="2"/>
</dbReference>
<proteinExistence type="predicted"/>
<organism evidence="2 3">
    <name type="scientific">Pseudomonas endophytica</name>
    <dbReference type="NCBI Taxonomy" id="1563157"/>
    <lineage>
        <taxon>Bacteria</taxon>
        <taxon>Pseudomonadati</taxon>
        <taxon>Pseudomonadota</taxon>
        <taxon>Gammaproteobacteria</taxon>
        <taxon>Pseudomonadales</taxon>
        <taxon>Pseudomonadaceae</taxon>
        <taxon>Pseudomonas</taxon>
    </lineage>
</organism>
<evidence type="ECO:0000256" key="1">
    <source>
        <dbReference type="SAM" id="MobiDB-lite"/>
    </source>
</evidence>
<name>A0A0Q0X816_9PSED</name>
<dbReference type="InterPro" id="IPR031325">
    <property type="entry name" value="RHS_repeat"/>
</dbReference>
<dbReference type="RefSeq" id="WP_055103329.1">
    <property type="nucleotide sequence ID" value="NZ_LLWH01000174.1"/>
</dbReference>
<evidence type="ECO:0000313" key="3">
    <source>
        <dbReference type="Proteomes" id="UP000050342"/>
    </source>
</evidence>
<dbReference type="InterPro" id="IPR006530">
    <property type="entry name" value="YD"/>
</dbReference>
<dbReference type="Gene3D" id="2.180.10.10">
    <property type="entry name" value="RHS repeat-associated core"/>
    <property type="match status" value="1"/>
</dbReference>
<protein>
    <recommendedName>
        <fullName evidence="4">Sugar-binding protein</fullName>
    </recommendedName>
</protein>
<gene>
    <name evidence="2" type="ORF">AQS70_11650</name>
</gene>
<evidence type="ECO:0000313" key="2">
    <source>
        <dbReference type="EMBL" id="KQB53217.1"/>
    </source>
</evidence>
<dbReference type="PANTHER" id="PTHR32305:SF15">
    <property type="entry name" value="PROTEIN RHSA-RELATED"/>
    <property type="match status" value="1"/>
</dbReference>
<dbReference type="EMBL" id="LLWH01000174">
    <property type="protein sequence ID" value="KQB53217.1"/>
    <property type="molecule type" value="Genomic_DNA"/>
</dbReference>
<dbReference type="Pfam" id="PF05593">
    <property type="entry name" value="RHS_repeat"/>
    <property type="match status" value="2"/>
</dbReference>
<dbReference type="InterPro" id="IPR050708">
    <property type="entry name" value="T6SS_VgrG/RHS"/>
</dbReference>
<comment type="caution">
    <text evidence="2">The sequence shown here is derived from an EMBL/GenBank/DDBJ whole genome shotgun (WGS) entry which is preliminary data.</text>
</comment>
<dbReference type="Proteomes" id="UP000050342">
    <property type="component" value="Unassembled WGS sequence"/>
</dbReference>
<dbReference type="AlphaFoldDB" id="A0A0Q0X816"/>
<dbReference type="PANTHER" id="PTHR32305">
    <property type="match status" value="1"/>
</dbReference>
<keyword evidence="3" id="KW-1185">Reference proteome</keyword>
<reference evidence="2 3" key="1">
    <citation type="submission" date="2015-10" db="EMBL/GenBank/DDBJ databases">
        <title>Pseudomonas helleri sp. nov. and Pseudomonas weihenstephanensis sp. nov., isolated from raw cows milk.</title>
        <authorList>
            <person name="Von Neubeck M."/>
            <person name="Huptas C."/>
            <person name="Wenning M."/>
            <person name="Scherer S."/>
        </authorList>
    </citation>
    <scope>NUCLEOTIDE SEQUENCE [LARGE SCALE GENOMIC DNA]</scope>
    <source>
        <strain evidence="2 3">BSTT44</strain>
    </source>
</reference>
<evidence type="ECO:0008006" key="4">
    <source>
        <dbReference type="Google" id="ProtNLM"/>
    </source>
</evidence>
<sequence length="162" mass="18444">MADDCPPLKHRFERDAAGRLIKKTTADGVTAYAYDNADNLLSITFTDLNGQQQPLVFSYDKNGQLLSETSAAGELKYHYDELSNLETLTLPDQRAINHLYYGSGHLHQINLNGRVICDFERDNLHDEVLRTQGQLHTRTRYDRSSIKHPDMPDFNKGYGDKS</sequence>
<dbReference type="STRING" id="1563157.AQS70_11650"/>